<keyword evidence="5" id="KW-1185">Reference proteome</keyword>
<feature type="domain" description="EF-hand" evidence="3">
    <location>
        <begin position="78"/>
        <end position="113"/>
    </location>
</feature>
<keyword evidence="1" id="KW-0106">Calcium</keyword>
<dbReference type="Pfam" id="PF13499">
    <property type="entry name" value="EF-hand_7"/>
    <property type="match status" value="1"/>
</dbReference>
<dbReference type="PROSITE" id="PS50222">
    <property type="entry name" value="EF_HAND_2"/>
    <property type="match status" value="3"/>
</dbReference>
<sequence length="155" mass="18412">MLTIIENFLHKSYEATDRDQDGYLNFADFAKILSLFEIELLANYPIQRTYATHDINYNAGYTVEELILYVEHSEKLRNLKEEYKNLFEEIDKNHDGRILIDEIRRDWIEKGIFLNDQSLEAIFKGFDLDSDGKITVGEYTSILLRHYFQSRVKDM</sequence>
<dbReference type="EMBL" id="CAJNOC010001684">
    <property type="protein sequence ID" value="CAF0883660.1"/>
    <property type="molecule type" value="Genomic_DNA"/>
</dbReference>
<dbReference type="AlphaFoldDB" id="A0A813YFX7"/>
<organism evidence="4 5">
    <name type="scientific">Brachionus calyciflorus</name>
    <dbReference type="NCBI Taxonomy" id="104777"/>
    <lineage>
        <taxon>Eukaryota</taxon>
        <taxon>Metazoa</taxon>
        <taxon>Spiralia</taxon>
        <taxon>Gnathifera</taxon>
        <taxon>Rotifera</taxon>
        <taxon>Eurotatoria</taxon>
        <taxon>Monogononta</taxon>
        <taxon>Pseudotrocha</taxon>
        <taxon>Ploima</taxon>
        <taxon>Brachionidae</taxon>
        <taxon>Brachionus</taxon>
    </lineage>
</organism>
<dbReference type="CDD" id="cd00051">
    <property type="entry name" value="EFh"/>
    <property type="match status" value="1"/>
</dbReference>
<dbReference type="PROSITE" id="PS00018">
    <property type="entry name" value="EF_HAND_1"/>
    <property type="match status" value="2"/>
</dbReference>
<feature type="coiled-coil region" evidence="2">
    <location>
        <begin position="69"/>
        <end position="96"/>
    </location>
</feature>
<name>A0A813YFX7_9BILA</name>
<dbReference type="OrthoDB" id="26525at2759"/>
<keyword evidence="2" id="KW-0175">Coiled coil</keyword>
<dbReference type="Proteomes" id="UP000663879">
    <property type="component" value="Unassembled WGS sequence"/>
</dbReference>
<dbReference type="InterPro" id="IPR002048">
    <property type="entry name" value="EF_hand_dom"/>
</dbReference>
<dbReference type="InterPro" id="IPR018247">
    <property type="entry name" value="EF_Hand_1_Ca_BS"/>
</dbReference>
<reference evidence="4" key="1">
    <citation type="submission" date="2021-02" db="EMBL/GenBank/DDBJ databases">
        <authorList>
            <person name="Nowell W R."/>
        </authorList>
    </citation>
    <scope>NUCLEOTIDE SEQUENCE</scope>
    <source>
        <strain evidence="4">Ploen Becks lab</strain>
    </source>
</reference>
<dbReference type="SMART" id="SM00054">
    <property type="entry name" value="EFh"/>
    <property type="match status" value="3"/>
</dbReference>
<dbReference type="GO" id="GO:0005509">
    <property type="term" value="F:calcium ion binding"/>
    <property type="evidence" value="ECO:0007669"/>
    <property type="project" value="InterPro"/>
</dbReference>
<feature type="domain" description="EF-hand" evidence="3">
    <location>
        <begin position="114"/>
        <end position="149"/>
    </location>
</feature>
<proteinExistence type="predicted"/>
<evidence type="ECO:0000256" key="2">
    <source>
        <dbReference type="SAM" id="Coils"/>
    </source>
</evidence>
<evidence type="ECO:0000259" key="3">
    <source>
        <dbReference type="PROSITE" id="PS50222"/>
    </source>
</evidence>
<evidence type="ECO:0000256" key="1">
    <source>
        <dbReference type="ARBA" id="ARBA00022837"/>
    </source>
</evidence>
<accession>A0A813YFX7</accession>
<gene>
    <name evidence="4" type="ORF">OXX778_LOCUS10546</name>
</gene>
<comment type="caution">
    <text evidence="4">The sequence shown here is derived from an EMBL/GenBank/DDBJ whole genome shotgun (WGS) entry which is preliminary data.</text>
</comment>
<evidence type="ECO:0000313" key="4">
    <source>
        <dbReference type="EMBL" id="CAF0883660.1"/>
    </source>
</evidence>
<protein>
    <recommendedName>
        <fullName evidence="3">EF-hand domain-containing protein</fullName>
    </recommendedName>
</protein>
<dbReference type="SUPFAM" id="SSF47473">
    <property type="entry name" value="EF-hand"/>
    <property type="match status" value="1"/>
</dbReference>
<evidence type="ECO:0000313" key="5">
    <source>
        <dbReference type="Proteomes" id="UP000663879"/>
    </source>
</evidence>
<dbReference type="Gene3D" id="1.10.238.10">
    <property type="entry name" value="EF-hand"/>
    <property type="match status" value="1"/>
</dbReference>
<feature type="domain" description="EF-hand" evidence="3">
    <location>
        <begin position="4"/>
        <end position="39"/>
    </location>
</feature>
<dbReference type="InterPro" id="IPR011992">
    <property type="entry name" value="EF-hand-dom_pair"/>
</dbReference>